<dbReference type="AlphaFoldDB" id="A0AAD5YFY2"/>
<name>A0AAD5YFY2_9APHY</name>
<organism evidence="2 3">
    <name type="scientific">Meripilus lineatus</name>
    <dbReference type="NCBI Taxonomy" id="2056292"/>
    <lineage>
        <taxon>Eukaryota</taxon>
        <taxon>Fungi</taxon>
        <taxon>Dikarya</taxon>
        <taxon>Basidiomycota</taxon>
        <taxon>Agaricomycotina</taxon>
        <taxon>Agaricomycetes</taxon>
        <taxon>Polyporales</taxon>
        <taxon>Meripilaceae</taxon>
        <taxon>Meripilus</taxon>
    </lineage>
</organism>
<feature type="region of interest" description="Disordered" evidence="1">
    <location>
        <begin position="109"/>
        <end position="131"/>
    </location>
</feature>
<evidence type="ECO:0000313" key="3">
    <source>
        <dbReference type="Proteomes" id="UP001212997"/>
    </source>
</evidence>
<gene>
    <name evidence="2" type="ORF">NLI96_g8817</name>
</gene>
<dbReference type="Proteomes" id="UP001212997">
    <property type="component" value="Unassembled WGS sequence"/>
</dbReference>
<accession>A0AAD5YFY2</accession>
<protein>
    <submittedName>
        <fullName evidence="2">Uncharacterized protein</fullName>
    </submittedName>
</protein>
<feature type="compositionally biased region" description="Basic and acidic residues" evidence="1">
    <location>
        <begin position="116"/>
        <end position="131"/>
    </location>
</feature>
<keyword evidence="3" id="KW-1185">Reference proteome</keyword>
<sequence>MGLWELNLESISITNGLQNIWSEDHRFTPSVDDVDPFRPPALPQQWPRSLSSVTYKTPTTSSTQSSSPLTSYSHLSRFFLPLTTSPHSTFSQLVSTSCGVNWYRRGGGGIPEDQDAEGHRYDRGGRTRMGDAGHRLRLRSGMNSCKEEDDEEQDERDVVDWLGDTLSFPLRDPREGKDGGGWTLAILVLARTFMWSSG</sequence>
<evidence type="ECO:0000313" key="2">
    <source>
        <dbReference type="EMBL" id="KAJ3479794.1"/>
    </source>
</evidence>
<evidence type="ECO:0000256" key="1">
    <source>
        <dbReference type="SAM" id="MobiDB-lite"/>
    </source>
</evidence>
<dbReference type="EMBL" id="JANAWD010000416">
    <property type="protein sequence ID" value="KAJ3479794.1"/>
    <property type="molecule type" value="Genomic_DNA"/>
</dbReference>
<proteinExistence type="predicted"/>
<comment type="caution">
    <text evidence="2">The sequence shown here is derived from an EMBL/GenBank/DDBJ whole genome shotgun (WGS) entry which is preliminary data.</text>
</comment>
<reference evidence="2" key="1">
    <citation type="submission" date="2022-07" db="EMBL/GenBank/DDBJ databases">
        <title>Genome Sequence of Physisporinus lineatus.</title>
        <authorList>
            <person name="Buettner E."/>
        </authorList>
    </citation>
    <scope>NUCLEOTIDE SEQUENCE</scope>
    <source>
        <strain evidence="2">VT162</strain>
    </source>
</reference>